<organism evidence="9 10">
    <name type="scientific">Penicillium solitum</name>
    <dbReference type="NCBI Taxonomy" id="60172"/>
    <lineage>
        <taxon>Eukaryota</taxon>
        <taxon>Fungi</taxon>
        <taxon>Dikarya</taxon>
        <taxon>Ascomycota</taxon>
        <taxon>Pezizomycotina</taxon>
        <taxon>Eurotiomycetes</taxon>
        <taxon>Eurotiomycetidae</taxon>
        <taxon>Eurotiales</taxon>
        <taxon>Aspergillaceae</taxon>
        <taxon>Penicillium</taxon>
    </lineage>
</organism>
<accession>A0A1V6QFG3</accession>
<evidence type="ECO:0000256" key="1">
    <source>
        <dbReference type="ARBA" id="ARBA00004613"/>
    </source>
</evidence>
<dbReference type="PANTHER" id="PTHR24264:SF65">
    <property type="entry name" value="SRCR DOMAIN-CONTAINING PROTEIN"/>
    <property type="match status" value="1"/>
</dbReference>
<reference evidence="10" key="1">
    <citation type="journal article" date="2017" name="Nat. Microbiol.">
        <title>Global analysis of biosynthetic gene clusters reveals vast potential of secondary metabolite production in Penicillium species.</title>
        <authorList>
            <person name="Nielsen J.C."/>
            <person name="Grijseels S."/>
            <person name="Prigent S."/>
            <person name="Ji B."/>
            <person name="Dainat J."/>
            <person name="Nielsen K.F."/>
            <person name="Frisvad J.C."/>
            <person name="Workman M."/>
            <person name="Nielsen J."/>
        </authorList>
    </citation>
    <scope>NUCLEOTIDE SEQUENCE [LARGE SCALE GENOMIC DNA]</scope>
    <source>
        <strain evidence="10">IBT 29525</strain>
    </source>
</reference>
<keyword evidence="4" id="KW-0732">Signal</keyword>
<evidence type="ECO:0000256" key="6">
    <source>
        <dbReference type="ARBA" id="ARBA00023157"/>
    </source>
</evidence>
<evidence type="ECO:0000256" key="4">
    <source>
        <dbReference type="ARBA" id="ARBA00022729"/>
    </source>
</evidence>
<dbReference type="PROSITE" id="PS50240">
    <property type="entry name" value="TRYPSIN_DOM"/>
    <property type="match status" value="1"/>
</dbReference>
<keyword evidence="2" id="KW-0964">Secreted</keyword>
<dbReference type="Proteomes" id="UP000191612">
    <property type="component" value="Unassembled WGS sequence"/>
</dbReference>
<dbReference type="GO" id="GO:0005576">
    <property type="term" value="C:extracellular region"/>
    <property type="evidence" value="ECO:0007669"/>
    <property type="project" value="UniProtKB-SubCell"/>
</dbReference>
<evidence type="ECO:0000256" key="2">
    <source>
        <dbReference type="ARBA" id="ARBA00022525"/>
    </source>
</evidence>
<keyword evidence="3" id="KW-0645">Protease</keyword>
<keyword evidence="6" id="KW-1015">Disulfide bond</keyword>
<dbReference type="GO" id="GO:0004252">
    <property type="term" value="F:serine-type endopeptidase activity"/>
    <property type="evidence" value="ECO:0007669"/>
    <property type="project" value="InterPro"/>
</dbReference>
<feature type="domain" description="Peptidase S1" evidence="8">
    <location>
        <begin position="6"/>
        <end position="113"/>
    </location>
</feature>
<dbReference type="InterPro" id="IPR001254">
    <property type="entry name" value="Trypsin_dom"/>
</dbReference>
<evidence type="ECO:0000313" key="9">
    <source>
        <dbReference type="EMBL" id="OQD87958.1"/>
    </source>
</evidence>
<dbReference type="GO" id="GO:0006508">
    <property type="term" value="P:proteolysis"/>
    <property type="evidence" value="ECO:0007669"/>
    <property type="project" value="UniProtKB-KW"/>
</dbReference>
<dbReference type="InterPro" id="IPR009003">
    <property type="entry name" value="Peptidase_S1_PA"/>
</dbReference>
<evidence type="ECO:0000256" key="5">
    <source>
        <dbReference type="ARBA" id="ARBA00022801"/>
    </source>
</evidence>
<evidence type="ECO:0000259" key="8">
    <source>
        <dbReference type="PROSITE" id="PS50240"/>
    </source>
</evidence>
<dbReference type="EMBL" id="MDYO01000074">
    <property type="protein sequence ID" value="OQD87958.1"/>
    <property type="molecule type" value="Genomic_DNA"/>
</dbReference>
<dbReference type="STRING" id="60172.A0A1V6QFG3"/>
<protein>
    <recommendedName>
        <fullName evidence="8">Peptidase S1 domain-containing protein</fullName>
    </recommendedName>
</protein>
<dbReference type="Gene3D" id="2.40.10.10">
    <property type="entry name" value="Trypsin-like serine proteases"/>
    <property type="match status" value="1"/>
</dbReference>
<keyword evidence="10" id="KW-1185">Reference proteome</keyword>
<proteinExistence type="predicted"/>
<gene>
    <name evidence="9" type="ORF">PENSOL_c074G05051</name>
</gene>
<evidence type="ECO:0000256" key="7">
    <source>
        <dbReference type="ARBA" id="ARBA00023180"/>
    </source>
</evidence>
<dbReference type="InterPro" id="IPR043504">
    <property type="entry name" value="Peptidase_S1_PA_chymotrypsin"/>
</dbReference>
<keyword evidence="5" id="KW-0378">Hydrolase</keyword>
<dbReference type="PANTHER" id="PTHR24264">
    <property type="entry name" value="TRYPSIN-RELATED"/>
    <property type="match status" value="1"/>
</dbReference>
<dbReference type="FunFam" id="2.40.10.10:FF:000054">
    <property type="entry name" value="Complement C1r subcomponent"/>
    <property type="match status" value="1"/>
</dbReference>
<keyword evidence="7" id="KW-0325">Glycoprotein</keyword>
<evidence type="ECO:0000313" key="10">
    <source>
        <dbReference type="Proteomes" id="UP000191612"/>
    </source>
</evidence>
<dbReference type="InterPro" id="IPR050127">
    <property type="entry name" value="Serine_Proteases_S1"/>
</dbReference>
<comment type="caution">
    <text evidence="9">The sequence shown here is derived from an EMBL/GenBank/DDBJ whole genome shotgun (WGS) entry which is preliminary data.</text>
</comment>
<dbReference type="Pfam" id="PF00089">
    <property type="entry name" value="Trypsin"/>
    <property type="match status" value="1"/>
</dbReference>
<sequence>MKRGLWGLEGCYSTGGGSIASDLLVECVDIVDHEKCVEEYVDRREVDDSMICAGVKSGGKGACQGDDGGPLVDASSKKQVGVVSWGFGCGKNDQDGVNASTAAYLDWIQGVLSV</sequence>
<dbReference type="SUPFAM" id="SSF50494">
    <property type="entry name" value="Trypsin-like serine proteases"/>
    <property type="match status" value="1"/>
</dbReference>
<comment type="subcellular location">
    <subcellularLocation>
        <location evidence="1">Secreted</location>
    </subcellularLocation>
</comment>
<evidence type="ECO:0000256" key="3">
    <source>
        <dbReference type="ARBA" id="ARBA00022670"/>
    </source>
</evidence>
<name>A0A1V6QFG3_9EURO</name>
<dbReference type="AlphaFoldDB" id="A0A1V6QFG3"/>